<dbReference type="EMBL" id="FNIC01000007">
    <property type="protein sequence ID" value="SDO26466.1"/>
    <property type="molecule type" value="Genomic_DNA"/>
</dbReference>
<evidence type="ECO:0000256" key="1">
    <source>
        <dbReference type="SAM" id="MobiDB-lite"/>
    </source>
</evidence>
<accession>A0A1H0I4X5</accession>
<sequence length="78" mass="8212">MSESQDQSPDESPVGISDDLLPEDLQPGEDNPLADGLDDGETVDDLLDGGKDAEQLEDGSTEESSDESSDEEPDSADD</sequence>
<evidence type="ECO:0000313" key="3">
    <source>
        <dbReference type="Proteomes" id="UP000199004"/>
    </source>
</evidence>
<dbReference type="OrthoDB" id="3790603at2"/>
<feature type="compositionally biased region" description="Acidic residues" evidence="1">
    <location>
        <begin position="55"/>
        <end position="78"/>
    </location>
</feature>
<keyword evidence="3" id="KW-1185">Reference proteome</keyword>
<dbReference type="RefSeq" id="WP_091026272.1">
    <property type="nucleotide sequence ID" value="NZ_BKAE01000009.1"/>
</dbReference>
<evidence type="ECO:0000313" key="2">
    <source>
        <dbReference type="EMBL" id="SDO26466.1"/>
    </source>
</evidence>
<dbReference type="AlphaFoldDB" id="A0A1H0I4X5"/>
<proteinExistence type="predicted"/>
<name>A0A1H0I4X5_9ACTN</name>
<protein>
    <submittedName>
        <fullName evidence="2">Uncharacterized protein</fullName>
    </submittedName>
</protein>
<gene>
    <name evidence="2" type="ORF">SAMN05192576_3685</name>
</gene>
<organism evidence="2 3">
    <name type="scientific">Nocardioides szechwanensis</name>
    <dbReference type="NCBI Taxonomy" id="1005944"/>
    <lineage>
        <taxon>Bacteria</taxon>
        <taxon>Bacillati</taxon>
        <taxon>Actinomycetota</taxon>
        <taxon>Actinomycetes</taxon>
        <taxon>Propionibacteriales</taxon>
        <taxon>Nocardioidaceae</taxon>
        <taxon>Nocardioides</taxon>
    </lineage>
</organism>
<feature type="region of interest" description="Disordered" evidence="1">
    <location>
        <begin position="1"/>
        <end position="78"/>
    </location>
</feature>
<feature type="compositionally biased region" description="Acidic residues" evidence="1">
    <location>
        <begin position="36"/>
        <end position="47"/>
    </location>
</feature>
<dbReference type="STRING" id="1005944.SAMN05192576_3685"/>
<dbReference type="Proteomes" id="UP000199004">
    <property type="component" value="Unassembled WGS sequence"/>
</dbReference>
<reference evidence="2 3" key="1">
    <citation type="submission" date="2016-10" db="EMBL/GenBank/DDBJ databases">
        <authorList>
            <person name="de Groot N.N."/>
        </authorList>
    </citation>
    <scope>NUCLEOTIDE SEQUENCE [LARGE SCALE GENOMIC DNA]</scope>
    <source>
        <strain evidence="2 3">CGMCC 1.11147</strain>
    </source>
</reference>